<dbReference type="GO" id="GO:0005634">
    <property type="term" value="C:nucleus"/>
    <property type="evidence" value="ECO:0007669"/>
    <property type="project" value="InterPro"/>
</dbReference>
<feature type="compositionally biased region" description="Polar residues" evidence="2">
    <location>
        <begin position="238"/>
        <end position="247"/>
    </location>
</feature>
<feature type="non-terminal residue" evidence="4">
    <location>
        <position position="559"/>
    </location>
</feature>
<gene>
    <name evidence="4" type="ORF">COEREDRAFT_28980</name>
</gene>
<name>A0A2G5B4R8_COERN</name>
<evidence type="ECO:0000256" key="2">
    <source>
        <dbReference type="SAM" id="MobiDB-lite"/>
    </source>
</evidence>
<accession>A0A2G5B4R8</accession>
<dbReference type="FunFam" id="3.40.50.11210:FF:000001">
    <property type="entry name" value="Ral GTPase-activating protein subunit alpha-1 isoform 1"/>
    <property type="match status" value="1"/>
</dbReference>
<evidence type="ECO:0000259" key="3">
    <source>
        <dbReference type="PROSITE" id="PS50085"/>
    </source>
</evidence>
<keyword evidence="1" id="KW-0343">GTPase activation</keyword>
<organism evidence="4 5">
    <name type="scientific">Coemansia reversa (strain ATCC 12441 / NRRL 1564)</name>
    <dbReference type="NCBI Taxonomy" id="763665"/>
    <lineage>
        <taxon>Eukaryota</taxon>
        <taxon>Fungi</taxon>
        <taxon>Fungi incertae sedis</taxon>
        <taxon>Zoopagomycota</taxon>
        <taxon>Kickxellomycotina</taxon>
        <taxon>Kickxellomycetes</taxon>
        <taxon>Kickxellales</taxon>
        <taxon>Kickxellaceae</taxon>
        <taxon>Coemansia</taxon>
    </lineage>
</organism>
<dbReference type="InterPro" id="IPR035974">
    <property type="entry name" value="Rap/Ran-GAP_sf"/>
</dbReference>
<dbReference type="AlphaFoldDB" id="A0A2G5B4R8"/>
<dbReference type="STRING" id="763665.A0A2G5B4R8"/>
<feature type="compositionally biased region" description="Low complexity" evidence="2">
    <location>
        <begin position="252"/>
        <end position="262"/>
    </location>
</feature>
<dbReference type="GO" id="GO:0005096">
    <property type="term" value="F:GTPase activator activity"/>
    <property type="evidence" value="ECO:0007669"/>
    <property type="project" value="UniProtKB-KW"/>
</dbReference>
<dbReference type="EMBL" id="KZ303523">
    <property type="protein sequence ID" value="PIA14018.1"/>
    <property type="molecule type" value="Genomic_DNA"/>
</dbReference>
<protein>
    <recommendedName>
        <fullName evidence="3">Rap-GAP domain-containing protein</fullName>
    </recommendedName>
</protein>
<dbReference type="InterPro" id="IPR000331">
    <property type="entry name" value="Rap/Ran_GAP_dom"/>
</dbReference>
<dbReference type="PANTHER" id="PTHR10063">
    <property type="entry name" value="TUBERIN"/>
    <property type="match status" value="1"/>
</dbReference>
<feature type="domain" description="Rap-GAP" evidence="3">
    <location>
        <begin position="312"/>
        <end position="558"/>
    </location>
</feature>
<dbReference type="Pfam" id="PF02145">
    <property type="entry name" value="Rap_GAP"/>
    <property type="match status" value="1"/>
</dbReference>
<dbReference type="InterPro" id="IPR027107">
    <property type="entry name" value="Tuberin/Ral-act_asu"/>
</dbReference>
<dbReference type="PANTHER" id="PTHR10063:SF0">
    <property type="entry name" value="TUBERIN"/>
    <property type="match status" value="1"/>
</dbReference>
<dbReference type="OrthoDB" id="19311at2759"/>
<feature type="non-terminal residue" evidence="4">
    <location>
        <position position="1"/>
    </location>
</feature>
<dbReference type="PROSITE" id="PS50085">
    <property type="entry name" value="RAPGAP"/>
    <property type="match status" value="1"/>
</dbReference>
<evidence type="ECO:0000256" key="1">
    <source>
        <dbReference type="ARBA" id="ARBA00022468"/>
    </source>
</evidence>
<sequence>CLHGLSVAMLELPGALVHMLSGIFEQLVKIYSAAQLSVHLLEFVSSISREPRLYTGFHTRDYRVLFAVAINYIRFHNNQRRRESSLMGTVSVNDAALDQYVLVMAYQVIDAYYLSLSSTLKAEILDHLIVGLLQTNYSRNSLDEVNEVCLDMVLQNYNRSSEEILTTSEVAVKEEFGPVVERSWIQHNSIVTIRAQKEGPLAQIMIRSSSGTTSRVVDLPAEVARKFTERIEQPLGSMPTSPQSELSKPTFGSLPRSISRGRSISRSRRLHSTAAPGAGSSYSEADTLPLDSIARLLRGELVQHGNAIARSLRIFDSTPTVDAHKVSVAYVGPGQTTEREILLNQQGSPAYWNFLHGLGKIKRLARMEGFSAGLDTSGQDTDGRYTIGWRDLIANLVFHVGTLMPAQENRQEQIIRKKAHMGNDYVHIIFNESGRDYDLNTISSHFNFVQIIVTPVDGLVASHEETSSRLHGELPEQGAHEVQLYKVRTQINPEIPFIGPAAEPKVLTLTALPAFVRSIAIHAVIFSQVYTTCKSSETGGEAEYVSLWHARLQIIKRIR</sequence>
<feature type="region of interest" description="Disordered" evidence="2">
    <location>
        <begin position="230"/>
        <end position="282"/>
    </location>
</feature>
<dbReference type="Proteomes" id="UP000242474">
    <property type="component" value="Unassembled WGS sequence"/>
</dbReference>
<proteinExistence type="predicted"/>
<dbReference type="GO" id="GO:0032007">
    <property type="term" value="P:negative regulation of TOR signaling"/>
    <property type="evidence" value="ECO:0007669"/>
    <property type="project" value="TreeGrafter"/>
</dbReference>
<keyword evidence="5" id="KW-1185">Reference proteome</keyword>
<dbReference type="GO" id="GO:0051056">
    <property type="term" value="P:regulation of small GTPase mediated signal transduction"/>
    <property type="evidence" value="ECO:0007669"/>
    <property type="project" value="InterPro"/>
</dbReference>
<dbReference type="SUPFAM" id="SSF111347">
    <property type="entry name" value="Rap/Ran-GAP"/>
    <property type="match status" value="1"/>
</dbReference>
<dbReference type="InterPro" id="IPR018515">
    <property type="entry name" value="Tuberin-type_domain"/>
</dbReference>
<evidence type="ECO:0000313" key="4">
    <source>
        <dbReference type="EMBL" id="PIA14018.1"/>
    </source>
</evidence>
<reference evidence="4 5" key="1">
    <citation type="journal article" date="2015" name="Genome Biol. Evol.">
        <title>Phylogenomic analyses indicate that early fungi evolved digesting cell walls of algal ancestors of land plants.</title>
        <authorList>
            <person name="Chang Y."/>
            <person name="Wang S."/>
            <person name="Sekimoto S."/>
            <person name="Aerts A.L."/>
            <person name="Choi C."/>
            <person name="Clum A."/>
            <person name="LaButti K.M."/>
            <person name="Lindquist E.A."/>
            <person name="Yee Ngan C."/>
            <person name="Ohm R.A."/>
            <person name="Salamov A.A."/>
            <person name="Grigoriev I.V."/>
            <person name="Spatafora J.W."/>
            <person name="Berbee M.L."/>
        </authorList>
    </citation>
    <scope>NUCLEOTIDE SEQUENCE [LARGE SCALE GENOMIC DNA]</scope>
    <source>
        <strain evidence="4 5">NRRL 1564</strain>
    </source>
</reference>
<dbReference type="Pfam" id="PF03542">
    <property type="entry name" value="Tuberin"/>
    <property type="match status" value="1"/>
</dbReference>
<dbReference type="Gene3D" id="3.40.50.11210">
    <property type="entry name" value="Rap/Ran-GAP"/>
    <property type="match status" value="1"/>
</dbReference>
<dbReference type="GO" id="GO:0033596">
    <property type="term" value="C:TSC1-TSC2 complex"/>
    <property type="evidence" value="ECO:0007669"/>
    <property type="project" value="TreeGrafter"/>
</dbReference>
<evidence type="ECO:0000313" key="5">
    <source>
        <dbReference type="Proteomes" id="UP000242474"/>
    </source>
</evidence>